<evidence type="ECO:0000313" key="4">
    <source>
        <dbReference type="EMBL" id="CAD8064898.1"/>
    </source>
</evidence>
<evidence type="ECO:0000259" key="3">
    <source>
        <dbReference type="Pfam" id="PF08241"/>
    </source>
</evidence>
<dbReference type="GO" id="GO:0032259">
    <property type="term" value="P:methylation"/>
    <property type="evidence" value="ECO:0007669"/>
    <property type="project" value="UniProtKB-KW"/>
</dbReference>
<evidence type="ECO:0000313" key="5">
    <source>
        <dbReference type="Proteomes" id="UP000688137"/>
    </source>
</evidence>
<dbReference type="AlphaFoldDB" id="A0A8S1LAL4"/>
<comment type="caution">
    <text evidence="4">The sequence shown here is derived from an EMBL/GenBank/DDBJ whole genome shotgun (WGS) entry which is preliminary data.</text>
</comment>
<dbReference type="OMA" id="TICTERN"/>
<dbReference type="EMBL" id="CAJJDM010000035">
    <property type="protein sequence ID" value="CAD8064898.1"/>
    <property type="molecule type" value="Genomic_DNA"/>
</dbReference>
<feature type="domain" description="Methyltransferase type 11" evidence="3">
    <location>
        <begin position="69"/>
        <end position="182"/>
    </location>
</feature>
<keyword evidence="5" id="KW-1185">Reference proteome</keyword>
<dbReference type="GO" id="GO:0005739">
    <property type="term" value="C:mitochondrion"/>
    <property type="evidence" value="ECO:0007669"/>
    <property type="project" value="TreeGrafter"/>
</dbReference>
<dbReference type="GO" id="GO:0008757">
    <property type="term" value="F:S-adenosylmethionine-dependent methyltransferase activity"/>
    <property type="evidence" value="ECO:0007669"/>
    <property type="project" value="InterPro"/>
</dbReference>
<keyword evidence="1" id="KW-0489">Methyltransferase</keyword>
<evidence type="ECO:0000256" key="2">
    <source>
        <dbReference type="ARBA" id="ARBA00022679"/>
    </source>
</evidence>
<dbReference type="InterPro" id="IPR050602">
    <property type="entry name" value="Malonyl-ACP_OMT"/>
</dbReference>
<gene>
    <name evidence="4" type="ORF">PPRIM_AZ9-3.1.T0360357</name>
</gene>
<dbReference type="GO" id="GO:0032981">
    <property type="term" value="P:mitochondrial respiratory chain complex I assembly"/>
    <property type="evidence" value="ECO:0007669"/>
    <property type="project" value="TreeGrafter"/>
</dbReference>
<proteinExistence type="predicted"/>
<evidence type="ECO:0000256" key="1">
    <source>
        <dbReference type="ARBA" id="ARBA00022603"/>
    </source>
</evidence>
<dbReference type="Proteomes" id="UP000688137">
    <property type="component" value="Unassembled WGS sequence"/>
</dbReference>
<dbReference type="InterPro" id="IPR013216">
    <property type="entry name" value="Methyltransf_11"/>
</dbReference>
<keyword evidence="2" id="KW-0808">Transferase</keyword>
<reference evidence="4" key="1">
    <citation type="submission" date="2021-01" db="EMBL/GenBank/DDBJ databases">
        <authorList>
            <consortium name="Genoscope - CEA"/>
            <person name="William W."/>
        </authorList>
    </citation>
    <scope>NUCLEOTIDE SEQUENCE</scope>
</reference>
<protein>
    <recommendedName>
        <fullName evidence="3">Methyltransferase type 11 domain-containing protein</fullName>
    </recommendedName>
</protein>
<accession>A0A8S1LAL4</accession>
<sequence>MLYKISRYFSKQTSQKTKQIFDREKHIINRQYALRTKIENIFLKQSSITLADNLSSIRKQYDGNIAYFGQGAAQFLQNLPNNLSPKTIYICDLELDFLEYSLQQIQNDEQLKGKFKILKVSEMTSQDNKTILVPICCDEDFWPFLDGHLQLIVSNMNLHWVNDLQVVLIKWLESLEPDGTLVGSIFGSDTLQELRISYSLAENERFGGVSQHVSPFISITEMGNLLTRLKFTLPTICTERNLYEFDSIYHLMQYIQDIGEGEALIQKRIGTFKQTIQSVSAIYESLFKNENMKVNSTFEQIYFSAWKYHESQAKPKSRGSATVSLQQLQKEIHQIAPEDKIIFGTLTEDDYQENIIKDEKGTKKKN</sequence>
<name>A0A8S1LAL4_PARPR</name>
<dbReference type="PANTHER" id="PTHR13090:SF1">
    <property type="entry name" value="ARGININE-HYDROXYLASE NDUFAF5, MITOCHONDRIAL"/>
    <property type="match status" value="1"/>
</dbReference>
<dbReference type="PANTHER" id="PTHR13090">
    <property type="entry name" value="ARGININE-HYDROXYLASE NDUFAF5, MITOCHONDRIAL"/>
    <property type="match status" value="1"/>
</dbReference>
<dbReference type="Pfam" id="PF08241">
    <property type="entry name" value="Methyltransf_11"/>
    <property type="match status" value="1"/>
</dbReference>
<organism evidence="4 5">
    <name type="scientific">Paramecium primaurelia</name>
    <dbReference type="NCBI Taxonomy" id="5886"/>
    <lineage>
        <taxon>Eukaryota</taxon>
        <taxon>Sar</taxon>
        <taxon>Alveolata</taxon>
        <taxon>Ciliophora</taxon>
        <taxon>Intramacronucleata</taxon>
        <taxon>Oligohymenophorea</taxon>
        <taxon>Peniculida</taxon>
        <taxon>Parameciidae</taxon>
        <taxon>Paramecium</taxon>
    </lineage>
</organism>